<name>A0ABZ2QBN9_9FLAO</name>
<dbReference type="RefSeq" id="WP_162614931.1">
    <property type="nucleotide sequence ID" value="NZ_CP147988.1"/>
</dbReference>
<dbReference type="EMBL" id="CP147988">
    <property type="protein sequence ID" value="WXK50353.1"/>
    <property type="molecule type" value="Genomic_DNA"/>
</dbReference>
<dbReference type="Gene3D" id="3.40.50.2000">
    <property type="entry name" value="Glycogen Phosphorylase B"/>
    <property type="match status" value="2"/>
</dbReference>
<organism evidence="1 2">
    <name type="scientific">Flavobacterium ginsenosidimutans</name>
    <dbReference type="NCBI Taxonomy" id="687844"/>
    <lineage>
        <taxon>Bacteria</taxon>
        <taxon>Pseudomonadati</taxon>
        <taxon>Bacteroidota</taxon>
        <taxon>Flavobacteriia</taxon>
        <taxon>Flavobacteriales</taxon>
        <taxon>Flavobacteriaceae</taxon>
        <taxon>Flavobacterium</taxon>
    </lineage>
</organism>
<keyword evidence="2" id="KW-1185">Reference proteome</keyword>
<dbReference type="Proteomes" id="UP001447857">
    <property type="component" value="Chromosome"/>
</dbReference>
<gene>
    <name evidence="1" type="ORF">V6624_01715</name>
</gene>
<sequence length="361" mass="42861">MTKKLLVLGPYPNQNNIKDGLVQRIKKIDKFMANEDRVYLQVSLKKFILPVKEKYGEKVVFYQLNFILGWWFILYHVLTSSKIYSHTIYNLLWIKYFFPFINKKIILDVHGAVPDEKRMEGDIKMADYYETFERKCFEKISTAIFVTEAMEKHYKTKYSDFNFEAINFGIIPENLVGNYEVDNGKETEEIIKKIDLKESDILVIYSGGLHVWQNIDEMLDLITSKINDQNIVYLLLVNDKTNMIKKLNERSINKRIFVDSVLPDKLKYYYNLADYGFVLRDDNVVNRVANPTKLIEYLFYNITPIVKLQAIGDFEKYNYYKINKEEFLNNDLEKNLNQQNKEVVKKIFSTYNENQIKALFI</sequence>
<evidence type="ECO:0000313" key="1">
    <source>
        <dbReference type="EMBL" id="WXK50353.1"/>
    </source>
</evidence>
<evidence type="ECO:0008006" key="3">
    <source>
        <dbReference type="Google" id="ProtNLM"/>
    </source>
</evidence>
<evidence type="ECO:0000313" key="2">
    <source>
        <dbReference type="Proteomes" id="UP001447857"/>
    </source>
</evidence>
<reference evidence="1 2" key="1">
    <citation type="submission" date="2024-02" db="EMBL/GenBank/DDBJ databases">
        <title>complete genome of Flavobacterium ginsenosidimutans Str. YTB16.</title>
        <authorList>
            <person name="Wang Q."/>
        </authorList>
    </citation>
    <scope>NUCLEOTIDE SEQUENCE [LARGE SCALE GENOMIC DNA]</scope>
    <source>
        <strain evidence="1 2">YTB16</strain>
    </source>
</reference>
<proteinExistence type="predicted"/>
<accession>A0ABZ2QBN9</accession>
<protein>
    <recommendedName>
        <fullName evidence="3">Glycosyl transferase family 1 domain-containing protein</fullName>
    </recommendedName>
</protein>
<dbReference type="SUPFAM" id="SSF53756">
    <property type="entry name" value="UDP-Glycosyltransferase/glycogen phosphorylase"/>
    <property type="match status" value="1"/>
</dbReference>